<name>A0AAD9V5E9_ACRCE</name>
<evidence type="ECO:0000313" key="2">
    <source>
        <dbReference type="EMBL" id="KAK2561919.1"/>
    </source>
</evidence>
<accession>A0AAD9V5E9</accession>
<dbReference type="AlphaFoldDB" id="A0AAD9V5E9"/>
<evidence type="ECO:0000259" key="1">
    <source>
        <dbReference type="PROSITE" id="PS50878"/>
    </source>
</evidence>
<sequence>MILVSLAILRRGSKPFFVNGSSMFLLRRDLHPYQLDCGVPQGSCLGPVLFLLHSSGLFQVVNEHLPTVHAYADDSQILFSFRPHSSASQDLAVSAIESCVADVRALLVSHRLMFNDTKTELLLIGSRHQL</sequence>
<proteinExistence type="predicted"/>
<dbReference type="EMBL" id="JARQWQ010000031">
    <property type="protein sequence ID" value="KAK2561919.1"/>
    <property type="molecule type" value="Genomic_DNA"/>
</dbReference>
<evidence type="ECO:0000313" key="3">
    <source>
        <dbReference type="Proteomes" id="UP001249851"/>
    </source>
</evidence>
<keyword evidence="3" id="KW-1185">Reference proteome</keyword>
<feature type="domain" description="Reverse transcriptase" evidence="1">
    <location>
        <begin position="1"/>
        <end position="130"/>
    </location>
</feature>
<dbReference type="InterPro" id="IPR000477">
    <property type="entry name" value="RT_dom"/>
</dbReference>
<reference evidence="2" key="1">
    <citation type="journal article" date="2023" name="G3 (Bethesda)">
        <title>Whole genome assembly and annotation of the endangered Caribbean coral Acropora cervicornis.</title>
        <authorList>
            <person name="Selwyn J.D."/>
            <person name="Vollmer S.V."/>
        </authorList>
    </citation>
    <scope>NUCLEOTIDE SEQUENCE</scope>
    <source>
        <strain evidence="2">K2</strain>
    </source>
</reference>
<organism evidence="2 3">
    <name type="scientific">Acropora cervicornis</name>
    <name type="common">Staghorn coral</name>
    <dbReference type="NCBI Taxonomy" id="6130"/>
    <lineage>
        <taxon>Eukaryota</taxon>
        <taxon>Metazoa</taxon>
        <taxon>Cnidaria</taxon>
        <taxon>Anthozoa</taxon>
        <taxon>Hexacorallia</taxon>
        <taxon>Scleractinia</taxon>
        <taxon>Astrocoeniina</taxon>
        <taxon>Acroporidae</taxon>
        <taxon>Acropora</taxon>
    </lineage>
</organism>
<dbReference type="PROSITE" id="PS50878">
    <property type="entry name" value="RT_POL"/>
    <property type="match status" value="1"/>
</dbReference>
<dbReference type="Pfam" id="PF00078">
    <property type="entry name" value="RVT_1"/>
    <property type="match status" value="1"/>
</dbReference>
<protein>
    <recommendedName>
        <fullName evidence="1">Reverse transcriptase domain-containing protein</fullName>
    </recommendedName>
</protein>
<reference evidence="2" key="2">
    <citation type="journal article" date="2023" name="Science">
        <title>Genomic signatures of disease resistance in endangered staghorn corals.</title>
        <authorList>
            <person name="Vollmer S.V."/>
            <person name="Selwyn J.D."/>
            <person name="Despard B.A."/>
            <person name="Roesel C.L."/>
        </authorList>
    </citation>
    <scope>NUCLEOTIDE SEQUENCE</scope>
    <source>
        <strain evidence="2">K2</strain>
    </source>
</reference>
<comment type="caution">
    <text evidence="2">The sequence shown here is derived from an EMBL/GenBank/DDBJ whole genome shotgun (WGS) entry which is preliminary data.</text>
</comment>
<gene>
    <name evidence="2" type="ORF">P5673_015339</name>
</gene>
<dbReference type="Proteomes" id="UP001249851">
    <property type="component" value="Unassembled WGS sequence"/>
</dbReference>